<evidence type="ECO:0000256" key="1">
    <source>
        <dbReference type="ARBA" id="ARBA00009437"/>
    </source>
</evidence>
<proteinExistence type="inferred from homology"/>
<name>A0A367X980_9PROT</name>
<dbReference type="SUPFAM" id="SSF53850">
    <property type="entry name" value="Periplasmic binding protein-like II"/>
    <property type="match status" value="1"/>
</dbReference>
<keyword evidence="3" id="KW-0238">DNA-binding</keyword>
<evidence type="ECO:0000256" key="3">
    <source>
        <dbReference type="ARBA" id="ARBA00023125"/>
    </source>
</evidence>
<dbReference type="CDD" id="cd05466">
    <property type="entry name" value="PBP2_LTTR_substrate"/>
    <property type="match status" value="1"/>
</dbReference>
<dbReference type="GO" id="GO:0003700">
    <property type="term" value="F:DNA-binding transcription factor activity"/>
    <property type="evidence" value="ECO:0007669"/>
    <property type="project" value="InterPro"/>
</dbReference>
<dbReference type="EMBL" id="JPWH01000008">
    <property type="protein sequence ID" value="RCK50226.1"/>
    <property type="molecule type" value="Genomic_DNA"/>
</dbReference>
<dbReference type="AlphaFoldDB" id="A0A367X980"/>
<dbReference type="PANTHER" id="PTHR30427">
    <property type="entry name" value="TRANSCRIPTIONAL ACTIVATOR PROTEIN LYSR"/>
    <property type="match status" value="1"/>
</dbReference>
<protein>
    <recommendedName>
        <fullName evidence="5">HTH lysR-type domain-containing protein</fullName>
    </recommendedName>
</protein>
<feature type="domain" description="HTH lysR-type" evidence="5">
    <location>
        <begin position="8"/>
        <end position="65"/>
    </location>
</feature>
<gene>
    <name evidence="6" type="ORF">TH25_11445</name>
</gene>
<dbReference type="GO" id="GO:0010628">
    <property type="term" value="P:positive regulation of gene expression"/>
    <property type="evidence" value="ECO:0007669"/>
    <property type="project" value="TreeGrafter"/>
</dbReference>
<evidence type="ECO:0000256" key="2">
    <source>
        <dbReference type="ARBA" id="ARBA00023015"/>
    </source>
</evidence>
<dbReference type="PANTHER" id="PTHR30427:SF1">
    <property type="entry name" value="TRANSCRIPTIONAL ACTIVATOR PROTEIN LYSR"/>
    <property type="match status" value="1"/>
</dbReference>
<keyword evidence="2" id="KW-0805">Transcription regulation</keyword>
<dbReference type="Pfam" id="PF00126">
    <property type="entry name" value="HTH_1"/>
    <property type="match status" value="1"/>
</dbReference>
<dbReference type="InterPro" id="IPR000847">
    <property type="entry name" value="LysR_HTH_N"/>
</dbReference>
<keyword evidence="4" id="KW-0804">Transcription</keyword>
<organism evidence="6 7">
    <name type="scientific">Thalassospira profundimaris</name>
    <dbReference type="NCBI Taxonomy" id="502049"/>
    <lineage>
        <taxon>Bacteria</taxon>
        <taxon>Pseudomonadati</taxon>
        <taxon>Pseudomonadota</taxon>
        <taxon>Alphaproteobacteria</taxon>
        <taxon>Rhodospirillales</taxon>
        <taxon>Thalassospiraceae</taxon>
        <taxon>Thalassospira</taxon>
    </lineage>
</organism>
<evidence type="ECO:0000259" key="5">
    <source>
        <dbReference type="PROSITE" id="PS50931"/>
    </source>
</evidence>
<comment type="caution">
    <text evidence="6">The sequence shown here is derived from an EMBL/GenBank/DDBJ whole genome shotgun (WGS) entry which is preliminary data.</text>
</comment>
<evidence type="ECO:0000256" key="4">
    <source>
        <dbReference type="ARBA" id="ARBA00023163"/>
    </source>
</evidence>
<dbReference type="OrthoDB" id="8479870at2"/>
<comment type="similarity">
    <text evidence="1">Belongs to the LysR transcriptional regulatory family.</text>
</comment>
<reference evidence="6 7" key="1">
    <citation type="submission" date="2014-07" db="EMBL/GenBank/DDBJ databases">
        <title>Draft genome sequence of Thalassospira profundimaris S25-3-2.</title>
        <authorList>
            <person name="Lai Q."/>
            <person name="Shao Z."/>
        </authorList>
    </citation>
    <scope>NUCLEOTIDE SEQUENCE [LARGE SCALE GENOMIC DNA]</scope>
    <source>
        <strain evidence="6 7">S25-3-2</strain>
    </source>
</reference>
<accession>A0A367X980</accession>
<dbReference type="Gene3D" id="3.40.190.290">
    <property type="match status" value="1"/>
</dbReference>
<dbReference type="GO" id="GO:0043565">
    <property type="term" value="F:sequence-specific DNA binding"/>
    <property type="evidence" value="ECO:0007669"/>
    <property type="project" value="TreeGrafter"/>
</dbReference>
<dbReference type="InterPro" id="IPR036390">
    <property type="entry name" value="WH_DNA-bd_sf"/>
</dbReference>
<dbReference type="Pfam" id="PF03466">
    <property type="entry name" value="LysR_substrate"/>
    <property type="match status" value="1"/>
</dbReference>
<dbReference type="InterPro" id="IPR036388">
    <property type="entry name" value="WH-like_DNA-bd_sf"/>
</dbReference>
<evidence type="ECO:0000313" key="7">
    <source>
        <dbReference type="Proteomes" id="UP000252517"/>
    </source>
</evidence>
<dbReference type="Gene3D" id="1.10.10.10">
    <property type="entry name" value="Winged helix-like DNA-binding domain superfamily/Winged helix DNA-binding domain"/>
    <property type="match status" value="1"/>
</dbReference>
<evidence type="ECO:0000313" key="6">
    <source>
        <dbReference type="EMBL" id="RCK50226.1"/>
    </source>
</evidence>
<dbReference type="Proteomes" id="UP000252517">
    <property type="component" value="Unassembled WGS sequence"/>
</dbReference>
<dbReference type="SUPFAM" id="SSF46785">
    <property type="entry name" value="Winged helix' DNA-binding domain"/>
    <property type="match status" value="1"/>
</dbReference>
<dbReference type="InterPro" id="IPR005119">
    <property type="entry name" value="LysR_subst-bd"/>
</dbReference>
<dbReference type="PROSITE" id="PS50931">
    <property type="entry name" value="HTH_LYSR"/>
    <property type="match status" value="1"/>
</dbReference>
<sequence>MGGFMRGITLQRLQVFCEVYERNSISAAARALGLSQPTVSKHLRDFEAASGLTLFVLERGRILQTADADAIYSESRFLQDGIGQLEGRIEALKKGVGGKLSVMSIGLLMNHFVPQACASLMQKMPQLRLIVDISKSAHQLELLHAGLIDLGIMAGRVPVRDEEFTLLGRGKLMAVVPRDNPLAQKRQVTLEQVFVYPMVDTTARGPIGNVLEEALRLRGLGMAGAVTCNSLEAVPPMAQTLKRCAIVDEFTARSLQQTGIVCIDLDADIRFDIWAVSLPSSGNRNAIRLFSDALRKLLAER</sequence>